<dbReference type="PANTHER" id="PTHR44329">
    <property type="entry name" value="SERINE/THREONINE-PROTEIN KINASE TNNI3K-RELATED"/>
    <property type="match status" value="1"/>
</dbReference>
<dbReference type="SMART" id="SM00220">
    <property type="entry name" value="S_TKc"/>
    <property type="match status" value="1"/>
</dbReference>
<organism evidence="7 8">
    <name type="scientific">Marasmius oreades</name>
    <name type="common">fairy-ring Marasmius</name>
    <dbReference type="NCBI Taxonomy" id="181124"/>
    <lineage>
        <taxon>Eukaryota</taxon>
        <taxon>Fungi</taxon>
        <taxon>Dikarya</taxon>
        <taxon>Basidiomycota</taxon>
        <taxon>Agaricomycotina</taxon>
        <taxon>Agaricomycetes</taxon>
        <taxon>Agaricomycetidae</taxon>
        <taxon>Agaricales</taxon>
        <taxon>Marasmiineae</taxon>
        <taxon>Marasmiaceae</taxon>
        <taxon>Marasmius</taxon>
    </lineage>
</organism>
<dbReference type="PROSITE" id="PS50011">
    <property type="entry name" value="PROTEIN_KINASE_DOM"/>
    <property type="match status" value="1"/>
</dbReference>
<dbReference type="AlphaFoldDB" id="A0A9P7V4G5"/>
<name>A0A9P7V4G5_9AGAR</name>
<gene>
    <name evidence="7" type="ORF">E1B28_001955</name>
</gene>
<comment type="subcellular location">
    <subcellularLocation>
        <location evidence="1">Membrane</location>
    </subcellularLocation>
</comment>
<evidence type="ECO:0000256" key="2">
    <source>
        <dbReference type="ARBA" id="ARBA00023136"/>
    </source>
</evidence>
<feature type="domain" description="Protein kinase" evidence="4">
    <location>
        <begin position="552"/>
        <end position="819"/>
    </location>
</feature>
<dbReference type="Pfam" id="PF16016">
    <property type="entry name" value="VASt"/>
    <property type="match status" value="1"/>
</dbReference>
<dbReference type="GO" id="GO:0016020">
    <property type="term" value="C:membrane"/>
    <property type="evidence" value="ECO:0007669"/>
    <property type="project" value="UniProtKB-SubCell"/>
</dbReference>
<evidence type="ECO:0000259" key="5">
    <source>
        <dbReference type="PROSITE" id="PS50102"/>
    </source>
</evidence>
<dbReference type="KEGG" id="more:E1B28_001955"/>
<feature type="domain" description="VASt" evidence="6">
    <location>
        <begin position="232"/>
        <end position="407"/>
    </location>
</feature>
<dbReference type="SMART" id="SM00360">
    <property type="entry name" value="RRM"/>
    <property type="match status" value="2"/>
</dbReference>
<dbReference type="PROSITE" id="PS50102">
    <property type="entry name" value="RRM"/>
    <property type="match status" value="1"/>
</dbReference>
<reference evidence="7" key="1">
    <citation type="journal article" date="2021" name="Genome Biol. Evol.">
        <title>The assembled and annotated genome of the fairy-ring fungus Marasmius oreades.</title>
        <authorList>
            <person name="Hiltunen M."/>
            <person name="Ament-Velasquez S.L."/>
            <person name="Johannesson H."/>
        </authorList>
    </citation>
    <scope>NUCLEOTIDE SEQUENCE</scope>
    <source>
        <strain evidence="7">03SP1</strain>
    </source>
</reference>
<evidence type="ECO:0000259" key="6">
    <source>
        <dbReference type="PROSITE" id="PS51778"/>
    </source>
</evidence>
<dbReference type="EMBL" id="CM032181">
    <property type="protein sequence ID" value="KAG7100176.1"/>
    <property type="molecule type" value="Genomic_DNA"/>
</dbReference>
<dbReference type="Pfam" id="PF00076">
    <property type="entry name" value="RRM_1"/>
    <property type="match status" value="1"/>
</dbReference>
<dbReference type="PROSITE" id="PS00108">
    <property type="entry name" value="PROTEIN_KINASE_ST"/>
    <property type="match status" value="1"/>
</dbReference>
<dbReference type="GO" id="GO:0004674">
    <property type="term" value="F:protein serine/threonine kinase activity"/>
    <property type="evidence" value="ECO:0007669"/>
    <property type="project" value="TreeGrafter"/>
</dbReference>
<keyword evidence="8" id="KW-1185">Reference proteome</keyword>
<accession>A0A9P7V4G5</accession>
<evidence type="ECO:0000256" key="3">
    <source>
        <dbReference type="PROSITE-ProRule" id="PRU00176"/>
    </source>
</evidence>
<dbReference type="OrthoDB" id="346907at2759"/>
<evidence type="ECO:0000313" key="7">
    <source>
        <dbReference type="EMBL" id="KAG7100176.1"/>
    </source>
</evidence>
<dbReference type="Gene3D" id="3.30.70.330">
    <property type="match status" value="2"/>
</dbReference>
<keyword evidence="2" id="KW-0472">Membrane</keyword>
<dbReference type="InterPro" id="IPR035979">
    <property type="entry name" value="RBD_domain_sf"/>
</dbReference>
<dbReference type="RefSeq" id="XP_043016646.1">
    <property type="nucleotide sequence ID" value="XM_043147932.1"/>
</dbReference>
<keyword evidence="3" id="KW-0694">RNA-binding</keyword>
<dbReference type="InterPro" id="IPR011009">
    <property type="entry name" value="Kinase-like_dom_sf"/>
</dbReference>
<dbReference type="InterPro" id="IPR012677">
    <property type="entry name" value="Nucleotide-bd_a/b_plait_sf"/>
</dbReference>
<comment type="caution">
    <text evidence="7">The sequence shown here is derived from an EMBL/GenBank/DDBJ whole genome shotgun (WGS) entry which is preliminary data.</text>
</comment>
<dbReference type="InterPro" id="IPR031968">
    <property type="entry name" value="VASt"/>
</dbReference>
<dbReference type="InterPro" id="IPR001245">
    <property type="entry name" value="Ser-Thr/Tyr_kinase_cat_dom"/>
</dbReference>
<feature type="domain" description="RRM" evidence="5">
    <location>
        <begin position="114"/>
        <end position="188"/>
    </location>
</feature>
<dbReference type="GO" id="GO:0003723">
    <property type="term" value="F:RNA binding"/>
    <property type="evidence" value="ECO:0007669"/>
    <property type="project" value="UniProtKB-UniRule"/>
</dbReference>
<dbReference type="GeneID" id="66071031"/>
<dbReference type="InterPro" id="IPR000719">
    <property type="entry name" value="Prot_kinase_dom"/>
</dbReference>
<protein>
    <recommendedName>
        <fullName evidence="9">Serine/threonine-protein kinase</fullName>
    </recommendedName>
</protein>
<dbReference type="PROSITE" id="PS51778">
    <property type="entry name" value="VAST"/>
    <property type="match status" value="1"/>
</dbReference>
<dbReference type="InterPro" id="IPR000504">
    <property type="entry name" value="RRM_dom"/>
</dbReference>
<dbReference type="InterPro" id="IPR008271">
    <property type="entry name" value="Ser/Thr_kinase_AS"/>
</dbReference>
<dbReference type="InterPro" id="IPR051681">
    <property type="entry name" value="Ser/Thr_Kinases-Pseudokinases"/>
</dbReference>
<evidence type="ECO:0008006" key="9">
    <source>
        <dbReference type="Google" id="ProtNLM"/>
    </source>
</evidence>
<sequence>MPTNASMEAAHSHPYLREPLLYITNLPASISDEALAAHCRACQVRFDKLTIKREPDAQTVSGIMEFHHLRLAEKALATLQSRPLSGTFPPIHLFISSYSPENPPNPLPLLPRPVVMLVENLPPGYSESKLYDLFRPYGAIDWVQTRTSFGLDTGVVEFWNEGDAARAVEELRGAYIEGWNITIRIPLPEFLTIHRPYSPYRPPSAVHNERGSRGGSLRIPSTCSCLLEGRHYENIVLDDIIPGRPEQIHRMMFIDIQEKGFMDNFLRSNQGMTYIEHSPWLPSSPGSGSFWRTASYIKPLDNEPFNLKSTDCDIEITIDHEDFTDFTSTILSTNCLDVPSSRDFTIKTRICIMWENLGATRMIVTTEVEWSGPSYIKDIVERASLEGQKSYYEALHLEMLRYIGVGDFRISPVPIPNSSPGLEKDEQDSNDMLQCVVCGTPVEGESLSITEEESSSPGSSAMSDVVEEIPLIVERTDDIRRILALETGVNTLLALEDSLVPLTVDLLQCEIRATASEPGLREYRRKCTKCLRGLVNKHHVLPNSLFVNEIMKEGSHPLCGGGFSDIWKGTSGDQSVCLKVLRVHIQASQSKKDKIVREFYKETLLWTQLSHPNLLPFLGVNTTLFPQGFCLVSPWMVNGDIITFLELNPGHDKLTVIAEISAGMSYLHSFKIVHGDIKGANVLVDANARCHLADFGLAITTAETTALFNSTTSSMKGSLRWMAPELFKLGVGDTGEKPNELARDIYAYGCTVLEIITGKPPFPDLIDPMVMFQVAVNGTRPARPTAVDWCPDNVWALVQQCWVQQMHLRPRASDVHSYLERLLAARRFGIPWEQEFLEPVGGG</sequence>
<dbReference type="SUPFAM" id="SSF56112">
    <property type="entry name" value="Protein kinase-like (PK-like)"/>
    <property type="match status" value="1"/>
</dbReference>
<dbReference type="CDD" id="cd00590">
    <property type="entry name" value="RRM_SF"/>
    <property type="match status" value="2"/>
</dbReference>
<dbReference type="Pfam" id="PF07714">
    <property type="entry name" value="PK_Tyr_Ser-Thr"/>
    <property type="match status" value="1"/>
</dbReference>
<dbReference type="GO" id="GO:0005524">
    <property type="term" value="F:ATP binding"/>
    <property type="evidence" value="ECO:0007669"/>
    <property type="project" value="InterPro"/>
</dbReference>
<dbReference type="Gene3D" id="1.10.510.10">
    <property type="entry name" value="Transferase(Phosphotransferase) domain 1"/>
    <property type="match status" value="1"/>
</dbReference>
<evidence type="ECO:0000313" key="8">
    <source>
        <dbReference type="Proteomes" id="UP001049176"/>
    </source>
</evidence>
<evidence type="ECO:0000256" key="1">
    <source>
        <dbReference type="ARBA" id="ARBA00004370"/>
    </source>
</evidence>
<dbReference type="SUPFAM" id="SSF54928">
    <property type="entry name" value="RNA-binding domain, RBD"/>
    <property type="match status" value="1"/>
</dbReference>
<dbReference type="Proteomes" id="UP001049176">
    <property type="component" value="Chromosome 1"/>
</dbReference>
<evidence type="ECO:0000259" key="4">
    <source>
        <dbReference type="PROSITE" id="PS50011"/>
    </source>
</evidence>
<proteinExistence type="predicted"/>